<dbReference type="GO" id="GO:0004523">
    <property type="term" value="F:RNA-DNA hybrid ribonuclease activity"/>
    <property type="evidence" value="ECO:0007669"/>
    <property type="project" value="InterPro"/>
</dbReference>
<evidence type="ECO:0000259" key="1">
    <source>
        <dbReference type="Pfam" id="PF13456"/>
    </source>
</evidence>
<dbReference type="Pfam" id="PF13456">
    <property type="entry name" value="RVT_3"/>
    <property type="match status" value="1"/>
</dbReference>
<dbReference type="InterPro" id="IPR036397">
    <property type="entry name" value="RNaseH_sf"/>
</dbReference>
<dbReference type="InterPro" id="IPR052929">
    <property type="entry name" value="RNase_H-like_EbsB-rel"/>
</dbReference>
<proteinExistence type="predicted"/>
<name>A0A7H4LNQ9_WHEAT</name>
<sequence>MELVQIPELLATACWFIWWQRRQLVRGEPVQNSEQTALSLHALTLNFVKARGKVAQPQRINKWRPSLEGQLILNVDVSFSELDYTGASGTIIRDNRGRFIKAAIARLYHVPDVVLAEAVALLEGLKLLQSTGCNNDVIRMDSLTMVEALQNNEGHSMVVAPILEDCRDILRDIGKAVVEHCFRDLNVVAHELARWGSSNNPEIWLDIPPDFILRPLAEDVTLV</sequence>
<dbReference type="GO" id="GO:0003676">
    <property type="term" value="F:nucleic acid binding"/>
    <property type="evidence" value="ECO:0007669"/>
    <property type="project" value="InterPro"/>
</dbReference>
<organism evidence="2 3">
    <name type="scientific">Triticum aestivum</name>
    <name type="common">Wheat</name>
    <dbReference type="NCBI Taxonomy" id="4565"/>
    <lineage>
        <taxon>Eukaryota</taxon>
        <taxon>Viridiplantae</taxon>
        <taxon>Streptophyta</taxon>
        <taxon>Embryophyta</taxon>
        <taxon>Tracheophyta</taxon>
        <taxon>Spermatophyta</taxon>
        <taxon>Magnoliopsida</taxon>
        <taxon>Liliopsida</taxon>
        <taxon>Poales</taxon>
        <taxon>Poaceae</taxon>
        <taxon>BOP clade</taxon>
        <taxon>Pooideae</taxon>
        <taxon>Triticodae</taxon>
        <taxon>Triticeae</taxon>
        <taxon>Triticinae</taxon>
        <taxon>Triticum</taxon>
    </lineage>
</organism>
<feature type="domain" description="RNase H type-1" evidence="1">
    <location>
        <begin position="74"/>
        <end position="195"/>
    </location>
</feature>
<gene>
    <name evidence="2" type="ORF">CAMPLR22A2D_LOCUS4878</name>
</gene>
<dbReference type="EMBL" id="LS480641">
    <property type="protein sequence ID" value="SPT20248.1"/>
    <property type="molecule type" value="Genomic_DNA"/>
</dbReference>
<evidence type="ECO:0000313" key="2">
    <source>
        <dbReference type="EMBL" id="SPT20248.1"/>
    </source>
</evidence>
<reference evidence="2 3" key="1">
    <citation type="submission" date="2018-05" db="EMBL/GenBank/DDBJ databases">
        <authorList>
            <person name="Thind KAUR A."/>
        </authorList>
    </citation>
    <scope>NUCLEOTIDE SEQUENCE [LARGE SCALE GENOMIC DNA]</scope>
</reference>
<dbReference type="PANTHER" id="PTHR47074">
    <property type="entry name" value="BNAC02G40300D PROTEIN"/>
    <property type="match status" value="1"/>
</dbReference>
<dbReference type="AlphaFoldDB" id="A0A7H4LNQ9"/>
<dbReference type="InterPro" id="IPR002156">
    <property type="entry name" value="RNaseH_domain"/>
</dbReference>
<evidence type="ECO:0000313" key="3">
    <source>
        <dbReference type="Proteomes" id="UP000280104"/>
    </source>
</evidence>
<protein>
    <recommendedName>
        <fullName evidence="1">RNase H type-1 domain-containing protein</fullName>
    </recommendedName>
</protein>
<dbReference type="SUPFAM" id="SSF53098">
    <property type="entry name" value="Ribonuclease H-like"/>
    <property type="match status" value="1"/>
</dbReference>
<dbReference type="CDD" id="cd06222">
    <property type="entry name" value="RNase_H_like"/>
    <property type="match status" value="1"/>
</dbReference>
<dbReference type="PANTHER" id="PTHR47074:SF39">
    <property type="entry name" value="RNASE H TYPE-1 DOMAIN-CONTAINING PROTEIN"/>
    <property type="match status" value="1"/>
</dbReference>
<dbReference type="Gene3D" id="3.30.420.10">
    <property type="entry name" value="Ribonuclease H-like superfamily/Ribonuclease H"/>
    <property type="match status" value="1"/>
</dbReference>
<dbReference type="Proteomes" id="UP000280104">
    <property type="component" value="Chromosome II"/>
</dbReference>
<accession>A0A7H4LNQ9</accession>
<dbReference type="InterPro" id="IPR044730">
    <property type="entry name" value="RNase_H-like_dom_plant"/>
</dbReference>
<dbReference type="InterPro" id="IPR012337">
    <property type="entry name" value="RNaseH-like_sf"/>
</dbReference>